<accession>A0AA86TN78</accession>
<reference evidence="2 3" key="2">
    <citation type="submission" date="2024-07" db="EMBL/GenBank/DDBJ databases">
        <authorList>
            <person name="Akdeniz Z."/>
        </authorList>
    </citation>
    <scope>NUCLEOTIDE SEQUENCE [LARGE SCALE GENOMIC DNA]</scope>
</reference>
<reference evidence="1" key="1">
    <citation type="submission" date="2023-06" db="EMBL/GenBank/DDBJ databases">
        <authorList>
            <person name="Kurt Z."/>
        </authorList>
    </citation>
    <scope>NUCLEOTIDE SEQUENCE</scope>
</reference>
<comment type="caution">
    <text evidence="1">The sequence shown here is derived from an EMBL/GenBank/DDBJ whole genome shotgun (WGS) entry which is preliminary data.</text>
</comment>
<dbReference type="AlphaFoldDB" id="A0AA86TN78"/>
<evidence type="ECO:0000313" key="3">
    <source>
        <dbReference type="Proteomes" id="UP001642409"/>
    </source>
</evidence>
<dbReference type="Proteomes" id="UP001642409">
    <property type="component" value="Unassembled WGS sequence"/>
</dbReference>
<evidence type="ECO:0000313" key="2">
    <source>
        <dbReference type="EMBL" id="CAL5990126.1"/>
    </source>
</evidence>
<dbReference type="EMBL" id="CAXDID020000024">
    <property type="protein sequence ID" value="CAL5990126.1"/>
    <property type="molecule type" value="Genomic_DNA"/>
</dbReference>
<name>A0AA86TN78_9EUKA</name>
<dbReference type="EMBL" id="CATOUU010000248">
    <property type="protein sequence ID" value="CAI9922435.1"/>
    <property type="molecule type" value="Genomic_DNA"/>
</dbReference>
<sequence length="361" mass="42854">MQDYSQWLVEHFPVDSGIFAYIQQCYDKVSQQLSKLQQQHCVRYYCDLVMRTTSNRFLKYFIEFKSYVMDLLLVKSYDDIISLFGQICLKQNTQLYVQDLSFIKTRIEPPKQFSQFQFAFYQKLLQIVPFINEDLDSVSLVSFKSSLKKAIQSSKDPYYLLRLKQLIVEVEQNEQLLCVFSRVFQTYNQGGVEQKYLNFVEELQNQGLGGETELEVIDFNQQNVLVQMQLNQKMIGEDPERNLRNRINDLQEQQTGIELKQIINNYVLVKARAQNIAQIENMAVVQIIEIKIKHYKKKVQIQQLLIAKRLYLKLIQKRNLIQLKMTYIYTKMIISILKMDYVKAKMKYNKIMLARIELSVQ</sequence>
<proteinExistence type="predicted"/>
<protein>
    <submittedName>
        <fullName evidence="2">Hypothetical_protein</fullName>
    </submittedName>
</protein>
<keyword evidence="3" id="KW-1185">Reference proteome</keyword>
<gene>
    <name evidence="1" type="ORF">HINF_LOCUS10080</name>
    <name evidence="2" type="ORF">HINF_LOCUS11198</name>
</gene>
<evidence type="ECO:0000313" key="1">
    <source>
        <dbReference type="EMBL" id="CAI9922435.1"/>
    </source>
</evidence>
<organism evidence="1">
    <name type="scientific">Hexamita inflata</name>
    <dbReference type="NCBI Taxonomy" id="28002"/>
    <lineage>
        <taxon>Eukaryota</taxon>
        <taxon>Metamonada</taxon>
        <taxon>Diplomonadida</taxon>
        <taxon>Hexamitidae</taxon>
        <taxon>Hexamitinae</taxon>
        <taxon>Hexamita</taxon>
    </lineage>
</organism>